<dbReference type="AlphaFoldDB" id="A0A9N9R6M0"/>
<name>A0A9N9R6M0_9NEOP</name>
<sequence>MLNNIKYSLIEFLFHKASLDQPQRRQGEATPTEETDMKLKLFRLMYESVRDSDLKVKRAELINSYYVNSTSFEVGYLMGDITDKYNIMTDIAMTLKRLYEDWKPIEHINAYEQIANQAIELNHLIEIIRSVHNKQPIHETPETRRAWHRINK</sequence>
<keyword evidence="2" id="KW-1185">Reference proteome</keyword>
<dbReference type="OrthoDB" id="7471570at2759"/>
<dbReference type="EMBL" id="OU893354">
    <property type="protein sequence ID" value="CAG9790601.1"/>
    <property type="molecule type" value="Genomic_DNA"/>
</dbReference>
<proteinExistence type="predicted"/>
<protein>
    <submittedName>
        <fullName evidence="1">Uncharacterized protein</fullName>
    </submittedName>
</protein>
<organism evidence="1 2">
    <name type="scientific">Diatraea saccharalis</name>
    <name type="common">sugarcane borer</name>
    <dbReference type="NCBI Taxonomy" id="40085"/>
    <lineage>
        <taxon>Eukaryota</taxon>
        <taxon>Metazoa</taxon>
        <taxon>Ecdysozoa</taxon>
        <taxon>Arthropoda</taxon>
        <taxon>Hexapoda</taxon>
        <taxon>Insecta</taxon>
        <taxon>Pterygota</taxon>
        <taxon>Neoptera</taxon>
        <taxon>Endopterygota</taxon>
        <taxon>Lepidoptera</taxon>
        <taxon>Glossata</taxon>
        <taxon>Ditrysia</taxon>
        <taxon>Pyraloidea</taxon>
        <taxon>Crambidae</taxon>
        <taxon>Crambinae</taxon>
        <taxon>Diatraea</taxon>
    </lineage>
</organism>
<evidence type="ECO:0000313" key="2">
    <source>
        <dbReference type="Proteomes" id="UP001153714"/>
    </source>
</evidence>
<gene>
    <name evidence="1" type="ORF">DIATSA_LOCUS8266</name>
</gene>
<accession>A0A9N9R6M0</accession>
<reference evidence="1" key="2">
    <citation type="submission" date="2022-10" db="EMBL/GenBank/DDBJ databases">
        <authorList>
            <consortium name="ENA_rothamsted_submissions"/>
            <consortium name="culmorum"/>
            <person name="King R."/>
        </authorList>
    </citation>
    <scope>NUCLEOTIDE SEQUENCE</scope>
</reference>
<dbReference type="Proteomes" id="UP001153714">
    <property type="component" value="Chromosome 23"/>
</dbReference>
<reference evidence="1" key="1">
    <citation type="submission" date="2021-12" db="EMBL/GenBank/DDBJ databases">
        <authorList>
            <person name="King R."/>
        </authorList>
    </citation>
    <scope>NUCLEOTIDE SEQUENCE</scope>
</reference>
<evidence type="ECO:0000313" key="1">
    <source>
        <dbReference type="EMBL" id="CAG9790601.1"/>
    </source>
</evidence>